<dbReference type="InterPro" id="IPR003593">
    <property type="entry name" value="AAA+_ATPase"/>
</dbReference>
<dbReference type="SUPFAM" id="SSF52540">
    <property type="entry name" value="P-loop containing nucleoside triphosphate hydrolases"/>
    <property type="match status" value="1"/>
</dbReference>
<dbReference type="GO" id="GO:0005524">
    <property type="term" value="F:ATP binding"/>
    <property type="evidence" value="ECO:0007669"/>
    <property type="project" value="UniProtKB-KW"/>
</dbReference>
<evidence type="ECO:0000256" key="8">
    <source>
        <dbReference type="ARBA" id="ARBA00023065"/>
    </source>
</evidence>
<keyword evidence="12" id="KW-1185">Reference proteome</keyword>
<reference evidence="11" key="1">
    <citation type="submission" date="2020-08" db="EMBL/GenBank/DDBJ databases">
        <title>Genome public.</title>
        <authorList>
            <person name="Liu C."/>
            <person name="Sun Q."/>
        </authorList>
    </citation>
    <scope>NUCLEOTIDE SEQUENCE</scope>
    <source>
        <strain evidence="11">NSJ-12</strain>
    </source>
</reference>
<dbReference type="InterPro" id="IPR027417">
    <property type="entry name" value="P-loop_NTPase"/>
</dbReference>
<dbReference type="CDD" id="cd03214">
    <property type="entry name" value="ABC_Iron-Siderophores_B12_Hemin"/>
    <property type="match status" value="1"/>
</dbReference>
<keyword evidence="3" id="KW-1003">Cell membrane</keyword>
<dbReference type="InterPro" id="IPR017871">
    <property type="entry name" value="ABC_transporter-like_CS"/>
</dbReference>
<sequence length="255" mass="29325">MIRVEHLHYTIGEKQILKDINLQFEKNKIYGMIGPNGAGKSTLLKHIMRIIEPAKQTIFFEGQDVIKIRTKDYAKKCSFVFQENARDVDFTVEEMIAMGRYPYLDLLGSQNKEDQNIVEQIIEELSLCPFKERSIMSLSGGEAQKVFIGRALAQKTPLLLLDEPISMLDVHNSIELLSRLQAIKEKYGLTVIMVLHDLNLAFQYCDHIVLLEKGEVVLAGEKEKVLKSEKLHDVYKHKLKIIEDFPHTYIVPKID</sequence>
<dbReference type="EMBL" id="JACRSY010000030">
    <property type="protein sequence ID" value="MBC8580886.1"/>
    <property type="molecule type" value="Genomic_DNA"/>
</dbReference>
<keyword evidence="9" id="KW-0472">Membrane</keyword>
<evidence type="ECO:0000256" key="7">
    <source>
        <dbReference type="ARBA" id="ARBA00023004"/>
    </source>
</evidence>
<evidence type="ECO:0000256" key="3">
    <source>
        <dbReference type="ARBA" id="ARBA00022475"/>
    </source>
</evidence>
<comment type="subcellular location">
    <subcellularLocation>
        <location evidence="1">Cell membrane</location>
        <topology evidence="1">Peripheral membrane protein</topology>
    </subcellularLocation>
</comment>
<evidence type="ECO:0000256" key="6">
    <source>
        <dbReference type="ARBA" id="ARBA00022840"/>
    </source>
</evidence>
<keyword evidence="6 11" id="KW-0067">ATP-binding</keyword>
<gene>
    <name evidence="11" type="ORF">H8718_15310</name>
</gene>
<dbReference type="FunFam" id="3.40.50.300:FF:000134">
    <property type="entry name" value="Iron-enterobactin ABC transporter ATP-binding protein"/>
    <property type="match status" value="1"/>
</dbReference>
<dbReference type="Gene3D" id="3.40.50.300">
    <property type="entry name" value="P-loop containing nucleotide triphosphate hydrolases"/>
    <property type="match status" value="1"/>
</dbReference>
<dbReference type="RefSeq" id="WP_177672098.1">
    <property type="nucleotide sequence ID" value="NZ_JACRSY010000030.1"/>
</dbReference>
<dbReference type="InterPro" id="IPR051535">
    <property type="entry name" value="Siderophore_ABC-ATPase"/>
</dbReference>
<comment type="caution">
    <text evidence="11">The sequence shown here is derived from an EMBL/GenBank/DDBJ whole genome shotgun (WGS) entry which is preliminary data.</text>
</comment>
<dbReference type="PROSITE" id="PS00211">
    <property type="entry name" value="ABC_TRANSPORTER_1"/>
    <property type="match status" value="1"/>
</dbReference>
<dbReference type="SMART" id="SM00382">
    <property type="entry name" value="AAA"/>
    <property type="match status" value="1"/>
</dbReference>
<evidence type="ECO:0000313" key="12">
    <source>
        <dbReference type="Proteomes" id="UP000655830"/>
    </source>
</evidence>
<keyword evidence="7" id="KW-0408">Iron</keyword>
<dbReference type="PROSITE" id="PS50893">
    <property type="entry name" value="ABC_TRANSPORTER_2"/>
    <property type="match status" value="1"/>
</dbReference>
<keyword evidence="4" id="KW-0410">Iron transport</keyword>
<keyword evidence="5" id="KW-0547">Nucleotide-binding</keyword>
<dbReference type="AlphaFoldDB" id="A0A926EGT8"/>
<dbReference type="InterPro" id="IPR003439">
    <property type="entry name" value="ABC_transporter-like_ATP-bd"/>
</dbReference>
<dbReference type="Proteomes" id="UP000655830">
    <property type="component" value="Unassembled WGS sequence"/>
</dbReference>
<evidence type="ECO:0000259" key="10">
    <source>
        <dbReference type="PROSITE" id="PS50893"/>
    </source>
</evidence>
<evidence type="ECO:0000256" key="1">
    <source>
        <dbReference type="ARBA" id="ARBA00004202"/>
    </source>
</evidence>
<evidence type="ECO:0000256" key="9">
    <source>
        <dbReference type="ARBA" id="ARBA00023136"/>
    </source>
</evidence>
<evidence type="ECO:0000313" key="11">
    <source>
        <dbReference type="EMBL" id="MBC8580886.1"/>
    </source>
</evidence>
<dbReference type="GO" id="GO:0006826">
    <property type="term" value="P:iron ion transport"/>
    <property type="evidence" value="ECO:0007669"/>
    <property type="project" value="UniProtKB-KW"/>
</dbReference>
<dbReference type="GO" id="GO:0016887">
    <property type="term" value="F:ATP hydrolysis activity"/>
    <property type="evidence" value="ECO:0007669"/>
    <property type="project" value="InterPro"/>
</dbReference>
<keyword evidence="8" id="KW-0406">Ion transport</keyword>
<name>A0A926EGT8_9FIRM</name>
<dbReference type="GO" id="GO:0005886">
    <property type="term" value="C:plasma membrane"/>
    <property type="evidence" value="ECO:0007669"/>
    <property type="project" value="UniProtKB-SubCell"/>
</dbReference>
<evidence type="ECO:0000256" key="2">
    <source>
        <dbReference type="ARBA" id="ARBA00022448"/>
    </source>
</evidence>
<accession>A0A926EGT8</accession>
<dbReference type="PANTHER" id="PTHR42771:SF4">
    <property type="entry name" value="IRON(3+)-HYDROXAMATE IMPORT ATP-BINDING PROTEIN FHUC"/>
    <property type="match status" value="1"/>
</dbReference>
<feature type="domain" description="ABC transporter" evidence="10">
    <location>
        <begin position="2"/>
        <end position="238"/>
    </location>
</feature>
<keyword evidence="2" id="KW-0813">Transport</keyword>
<organism evidence="11 12">
    <name type="scientific">Zhenhengia yiwuensis</name>
    <dbReference type="NCBI Taxonomy" id="2763666"/>
    <lineage>
        <taxon>Bacteria</taxon>
        <taxon>Bacillati</taxon>
        <taxon>Bacillota</taxon>
        <taxon>Clostridia</taxon>
        <taxon>Lachnospirales</taxon>
        <taxon>Lachnospiraceae</taxon>
        <taxon>Zhenhengia</taxon>
    </lineage>
</organism>
<evidence type="ECO:0000256" key="5">
    <source>
        <dbReference type="ARBA" id="ARBA00022741"/>
    </source>
</evidence>
<dbReference type="Pfam" id="PF00005">
    <property type="entry name" value="ABC_tran"/>
    <property type="match status" value="1"/>
</dbReference>
<proteinExistence type="predicted"/>
<protein>
    <submittedName>
        <fullName evidence="11">ABC transporter ATP-binding protein</fullName>
    </submittedName>
</protein>
<dbReference type="PANTHER" id="PTHR42771">
    <property type="entry name" value="IRON(3+)-HYDROXAMATE IMPORT ATP-BINDING PROTEIN FHUC"/>
    <property type="match status" value="1"/>
</dbReference>
<evidence type="ECO:0000256" key="4">
    <source>
        <dbReference type="ARBA" id="ARBA00022496"/>
    </source>
</evidence>